<keyword evidence="4" id="KW-0479">Metal-binding</keyword>
<evidence type="ECO:0000256" key="7">
    <source>
        <dbReference type="ARBA" id="ARBA00022786"/>
    </source>
</evidence>
<organism evidence="10 11">
    <name type="scientific">Apodospora peruviana</name>
    <dbReference type="NCBI Taxonomy" id="516989"/>
    <lineage>
        <taxon>Eukaryota</taxon>
        <taxon>Fungi</taxon>
        <taxon>Dikarya</taxon>
        <taxon>Ascomycota</taxon>
        <taxon>Pezizomycotina</taxon>
        <taxon>Sordariomycetes</taxon>
        <taxon>Sordariomycetidae</taxon>
        <taxon>Sordariales</taxon>
        <taxon>Lasiosphaeriaceae</taxon>
        <taxon>Apodospora</taxon>
    </lineage>
</organism>
<dbReference type="InterPro" id="IPR031127">
    <property type="entry name" value="E3_UB_ligase_RBR"/>
</dbReference>
<dbReference type="Proteomes" id="UP001283341">
    <property type="component" value="Unassembled WGS sequence"/>
</dbReference>
<dbReference type="Gene3D" id="1.20.120.1750">
    <property type="match status" value="1"/>
</dbReference>
<keyword evidence="5" id="KW-0677">Repeat</keyword>
<evidence type="ECO:0000313" key="10">
    <source>
        <dbReference type="EMBL" id="KAK3330443.1"/>
    </source>
</evidence>
<reference evidence="10" key="2">
    <citation type="submission" date="2023-06" db="EMBL/GenBank/DDBJ databases">
        <authorList>
            <consortium name="Lawrence Berkeley National Laboratory"/>
            <person name="Haridas S."/>
            <person name="Hensen N."/>
            <person name="Bonometti L."/>
            <person name="Westerberg I."/>
            <person name="Brannstrom I.O."/>
            <person name="Guillou S."/>
            <person name="Cros-Aarteil S."/>
            <person name="Calhoun S."/>
            <person name="Kuo A."/>
            <person name="Mondo S."/>
            <person name="Pangilinan J."/>
            <person name="Riley R."/>
            <person name="Labutti K."/>
            <person name="Andreopoulos B."/>
            <person name="Lipzen A."/>
            <person name="Chen C."/>
            <person name="Yanf M."/>
            <person name="Daum C."/>
            <person name="Ng V."/>
            <person name="Clum A."/>
            <person name="Steindorff A."/>
            <person name="Ohm R."/>
            <person name="Martin F."/>
            <person name="Silar P."/>
            <person name="Natvig D."/>
            <person name="Lalanne C."/>
            <person name="Gautier V."/>
            <person name="Ament-Velasquez S.L."/>
            <person name="Kruys A."/>
            <person name="Hutchinson M.I."/>
            <person name="Powell A.J."/>
            <person name="Barry K."/>
            <person name="Miller A.N."/>
            <person name="Grigoriev I.V."/>
            <person name="Debuchy R."/>
            <person name="Gladieux P."/>
            <person name="Thoren M.H."/>
            <person name="Johannesson H."/>
        </authorList>
    </citation>
    <scope>NUCLEOTIDE SEQUENCE</scope>
    <source>
        <strain evidence="10">CBS 118394</strain>
    </source>
</reference>
<dbReference type="Gene3D" id="3.30.40.10">
    <property type="entry name" value="Zinc/RING finger domain, C3HC4 (zinc finger)"/>
    <property type="match status" value="1"/>
</dbReference>
<evidence type="ECO:0000256" key="3">
    <source>
        <dbReference type="ARBA" id="ARBA00022679"/>
    </source>
</evidence>
<dbReference type="PANTHER" id="PTHR11685">
    <property type="entry name" value="RBR FAMILY RING FINGER AND IBR DOMAIN-CONTAINING"/>
    <property type="match status" value="1"/>
</dbReference>
<comment type="catalytic activity">
    <reaction evidence="1">
        <text>[E2 ubiquitin-conjugating enzyme]-S-ubiquitinyl-L-cysteine + [acceptor protein]-L-lysine = [E2 ubiquitin-conjugating enzyme]-L-cysteine + [acceptor protein]-N(6)-ubiquitinyl-L-lysine.</text>
        <dbReference type="EC" id="2.3.2.31"/>
    </reaction>
</comment>
<keyword evidence="7" id="KW-0833">Ubl conjugation pathway</keyword>
<evidence type="ECO:0000256" key="6">
    <source>
        <dbReference type="ARBA" id="ARBA00022771"/>
    </source>
</evidence>
<gene>
    <name evidence="10" type="ORF">B0H66DRAFT_62607</name>
</gene>
<keyword evidence="6" id="KW-0863">Zinc-finger</keyword>
<evidence type="ECO:0000259" key="9">
    <source>
        <dbReference type="PROSITE" id="PS51873"/>
    </source>
</evidence>
<dbReference type="InterPro" id="IPR002867">
    <property type="entry name" value="IBR_dom"/>
</dbReference>
<dbReference type="SUPFAM" id="SSF57850">
    <property type="entry name" value="RING/U-box"/>
    <property type="match status" value="2"/>
</dbReference>
<dbReference type="InterPro" id="IPR044066">
    <property type="entry name" value="TRIAD_supradom"/>
</dbReference>
<dbReference type="PROSITE" id="PS51873">
    <property type="entry name" value="TRIAD"/>
    <property type="match status" value="1"/>
</dbReference>
<dbReference type="Pfam" id="PF26200">
    <property type="entry name" value="Rcat_RNF216"/>
    <property type="match status" value="1"/>
</dbReference>
<dbReference type="GO" id="GO:0061630">
    <property type="term" value="F:ubiquitin protein ligase activity"/>
    <property type="evidence" value="ECO:0007669"/>
    <property type="project" value="UniProtKB-EC"/>
</dbReference>
<comment type="caution">
    <text evidence="10">The sequence shown here is derived from an EMBL/GenBank/DDBJ whole genome shotgun (WGS) entry which is preliminary data.</text>
</comment>
<dbReference type="EMBL" id="JAUEDM010000001">
    <property type="protein sequence ID" value="KAK3330443.1"/>
    <property type="molecule type" value="Genomic_DNA"/>
</dbReference>
<evidence type="ECO:0000256" key="4">
    <source>
        <dbReference type="ARBA" id="ARBA00022723"/>
    </source>
</evidence>
<keyword evidence="3" id="KW-0808">Transferase</keyword>
<dbReference type="GO" id="GO:0016567">
    <property type="term" value="P:protein ubiquitination"/>
    <property type="evidence" value="ECO:0007669"/>
    <property type="project" value="InterPro"/>
</dbReference>
<evidence type="ECO:0000256" key="2">
    <source>
        <dbReference type="ARBA" id="ARBA00012251"/>
    </source>
</evidence>
<keyword evidence="11" id="KW-1185">Reference proteome</keyword>
<keyword evidence="8" id="KW-0862">Zinc</keyword>
<sequence>MDRAQAASGRLLASLRGYSAPGGKPAECLICTSSIPSREAWYRFPCGHVHCENCLLANFRVSIKTMPFQPVRCCQPIDTALLRHCVMSTELSTYRDKLAEWKGIGDMVYCFDPKCSAFIPPALRSPKQNVAKCRKCYAKTCMECRGRFHFGKCPVDSVAVVVGLNAEEAERRRQWRREQRLAIANERFRNLTKTMGWKHCPRCQRTVEKTDGCNHIVCICGCHFCYRCGKTPYGNHGRCAM</sequence>
<dbReference type="AlphaFoldDB" id="A0AAE0ISL5"/>
<dbReference type="InterPro" id="IPR013083">
    <property type="entry name" value="Znf_RING/FYVE/PHD"/>
</dbReference>
<evidence type="ECO:0000256" key="5">
    <source>
        <dbReference type="ARBA" id="ARBA00022737"/>
    </source>
</evidence>
<proteinExistence type="predicted"/>
<evidence type="ECO:0000256" key="1">
    <source>
        <dbReference type="ARBA" id="ARBA00001798"/>
    </source>
</evidence>
<name>A0AAE0ISL5_9PEZI</name>
<dbReference type="Pfam" id="PF01485">
    <property type="entry name" value="IBR"/>
    <property type="match status" value="1"/>
</dbReference>
<evidence type="ECO:0000256" key="8">
    <source>
        <dbReference type="ARBA" id="ARBA00022833"/>
    </source>
</evidence>
<dbReference type="EC" id="2.3.2.31" evidence="2"/>
<evidence type="ECO:0000313" key="11">
    <source>
        <dbReference type="Proteomes" id="UP001283341"/>
    </source>
</evidence>
<feature type="domain" description="RING-type" evidence="9">
    <location>
        <begin position="24"/>
        <end position="241"/>
    </location>
</feature>
<protein>
    <recommendedName>
        <fullName evidence="2">RBR-type E3 ubiquitin transferase</fullName>
        <ecNumber evidence="2">2.3.2.31</ecNumber>
    </recommendedName>
</protein>
<dbReference type="CDD" id="cd22584">
    <property type="entry name" value="Rcat_RBR_unk"/>
    <property type="match status" value="1"/>
</dbReference>
<dbReference type="GO" id="GO:0008270">
    <property type="term" value="F:zinc ion binding"/>
    <property type="evidence" value="ECO:0007669"/>
    <property type="project" value="UniProtKB-KW"/>
</dbReference>
<accession>A0AAE0ISL5</accession>
<reference evidence="10" key="1">
    <citation type="journal article" date="2023" name="Mol. Phylogenet. Evol.">
        <title>Genome-scale phylogeny and comparative genomics of the fungal order Sordariales.</title>
        <authorList>
            <person name="Hensen N."/>
            <person name="Bonometti L."/>
            <person name="Westerberg I."/>
            <person name="Brannstrom I.O."/>
            <person name="Guillou S."/>
            <person name="Cros-Aarteil S."/>
            <person name="Calhoun S."/>
            <person name="Haridas S."/>
            <person name="Kuo A."/>
            <person name="Mondo S."/>
            <person name="Pangilinan J."/>
            <person name="Riley R."/>
            <person name="LaButti K."/>
            <person name="Andreopoulos B."/>
            <person name="Lipzen A."/>
            <person name="Chen C."/>
            <person name="Yan M."/>
            <person name="Daum C."/>
            <person name="Ng V."/>
            <person name="Clum A."/>
            <person name="Steindorff A."/>
            <person name="Ohm R.A."/>
            <person name="Martin F."/>
            <person name="Silar P."/>
            <person name="Natvig D.O."/>
            <person name="Lalanne C."/>
            <person name="Gautier V."/>
            <person name="Ament-Velasquez S.L."/>
            <person name="Kruys A."/>
            <person name="Hutchinson M.I."/>
            <person name="Powell A.J."/>
            <person name="Barry K."/>
            <person name="Miller A.N."/>
            <person name="Grigoriev I.V."/>
            <person name="Debuchy R."/>
            <person name="Gladieux P."/>
            <person name="Hiltunen Thoren M."/>
            <person name="Johannesson H."/>
        </authorList>
    </citation>
    <scope>NUCLEOTIDE SEQUENCE</scope>
    <source>
        <strain evidence="10">CBS 118394</strain>
    </source>
</reference>